<evidence type="ECO:0000256" key="1">
    <source>
        <dbReference type="ARBA" id="ARBA00004304"/>
    </source>
</evidence>
<evidence type="ECO:0000313" key="14">
    <source>
        <dbReference type="EMBL" id="AXS66460.1"/>
    </source>
</evidence>
<dbReference type="AlphaFoldDB" id="A0A346RK63"/>
<comment type="subcellular location">
    <subcellularLocation>
        <location evidence="1 12">Mitochondrion membrane</location>
        <topology evidence="1 12">Single-pass membrane protein</topology>
    </subcellularLocation>
</comment>
<accession>A0A346RK63</accession>
<dbReference type="GO" id="GO:0031966">
    <property type="term" value="C:mitochondrial membrane"/>
    <property type="evidence" value="ECO:0007669"/>
    <property type="project" value="UniProtKB-SubCell"/>
</dbReference>
<keyword evidence="8 13" id="KW-1133">Transmembrane helix</keyword>
<dbReference type="InterPro" id="IPR001421">
    <property type="entry name" value="ATP8_metazoa"/>
</dbReference>
<keyword evidence="10 12" id="KW-0496">Mitochondrion</keyword>
<organism evidence="14">
    <name type="scientific">Cucujoidea sp. 25 KM-2017</name>
    <dbReference type="NCBI Taxonomy" id="2219362"/>
    <lineage>
        <taxon>Eukaryota</taxon>
        <taxon>Metazoa</taxon>
        <taxon>Ecdysozoa</taxon>
        <taxon>Arthropoda</taxon>
        <taxon>Hexapoda</taxon>
        <taxon>Insecta</taxon>
        <taxon>Pterygota</taxon>
        <taxon>Neoptera</taxon>
        <taxon>Endopterygota</taxon>
        <taxon>Coleoptera</taxon>
        <taxon>Polyphaga</taxon>
        <taxon>Cucujiformia</taxon>
    </lineage>
</organism>
<keyword evidence="5 12" id="KW-0138">CF(0)</keyword>
<evidence type="ECO:0000256" key="5">
    <source>
        <dbReference type="ARBA" id="ARBA00022547"/>
    </source>
</evidence>
<dbReference type="EMBL" id="MG193513">
    <property type="protein sequence ID" value="AXS66460.1"/>
    <property type="molecule type" value="Genomic_DNA"/>
</dbReference>
<evidence type="ECO:0000256" key="8">
    <source>
        <dbReference type="ARBA" id="ARBA00022989"/>
    </source>
</evidence>
<evidence type="ECO:0000256" key="10">
    <source>
        <dbReference type="ARBA" id="ARBA00023128"/>
    </source>
</evidence>
<dbReference type="GO" id="GO:0045259">
    <property type="term" value="C:proton-transporting ATP synthase complex"/>
    <property type="evidence" value="ECO:0007669"/>
    <property type="project" value="UniProtKB-KW"/>
</dbReference>
<proteinExistence type="inferred from homology"/>
<dbReference type="GO" id="GO:0015986">
    <property type="term" value="P:proton motive force-driven ATP synthesis"/>
    <property type="evidence" value="ECO:0007669"/>
    <property type="project" value="InterPro"/>
</dbReference>
<feature type="transmembrane region" description="Helical" evidence="13">
    <location>
        <begin position="12"/>
        <end position="34"/>
    </location>
</feature>
<evidence type="ECO:0000256" key="3">
    <source>
        <dbReference type="ARBA" id="ARBA00011291"/>
    </source>
</evidence>
<evidence type="ECO:0000256" key="6">
    <source>
        <dbReference type="ARBA" id="ARBA00022692"/>
    </source>
</evidence>
<keyword evidence="4 12" id="KW-0813">Transport</keyword>
<geneLocation type="mitochondrion" evidence="14"/>
<evidence type="ECO:0000256" key="12">
    <source>
        <dbReference type="RuleBase" id="RU003661"/>
    </source>
</evidence>
<keyword evidence="6 12" id="KW-0812">Transmembrane</keyword>
<keyword evidence="11 13" id="KW-0472">Membrane</keyword>
<reference evidence="14" key="1">
    <citation type="journal article" date="2018" name="J. ISSAAS">
        <title>The contribution of mitochondrial metagenomics to large-scale data mining and phylogenetic analysis of Coleoptera.</title>
        <authorList>
            <person name="Miller K."/>
            <person name="Linard B."/>
            <person name="Motyka M."/>
            <person name="Bocek M."/>
            <person name="Vogler A.P."/>
        </authorList>
    </citation>
    <scope>NUCLEOTIDE SEQUENCE</scope>
</reference>
<evidence type="ECO:0000256" key="4">
    <source>
        <dbReference type="ARBA" id="ARBA00022448"/>
    </source>
</evidence>
<evidence type="ECO:0000256" key="2">
    <source>
        <dbReference type="ARBA" id="ARBA00008892"/>
    </source>
</evidence>
<keyword evidence="7 12" id="KW-0375">Hydrogen ion transport</keyword>
<keyword evidence="9 12" id="KW-0406">Ion transport</keyword>
<sequence length="51" mass="6436">MPQMAPLSWLTLFFYFTFIFIFYNIINYYSFLYLPKKSSFKKKKMSISWKW</sequence>
<evidence type="ECO:0000256" key="11">
    <source>
        <dbReference type="ARBA" id="ARBA00023136"/>
    </source>
</evidence>
<evidence type="ECO:0000256" key="7">
    <source>
        <dbReference type="ARBA" id="ARBA00022781"/>
    </source>
</evidence>
<dbReference type="Pfam" id="PF00895">
    <property type="entry name" value="ATP-synt_8"/>
    <property type="match status" value="1"/>
</dbReference>
<evidence type="ECO:0000256" key="13">
    <source>
        <dbReference type="SAM" id="Phobius"/>
    </source>
</evidence>
<evidence type="ECO:0000256" key="9">
    <source>
        <dbReference type="ARBA" id="ARBA00023065"/>
    </source>
</evidence>
<name>A0A346RK63_9CUCU</name>
<comment type="similarity">
    <text evidence="2 12">Belongs to the ATPase protein 8 family.</text>
</comment>
<gene>
    <name evidence="14" type="primary">atp8</name>
</gene>
<protein>
    <recommendedName>
        <fullName evidence="12">ATP synthase complex subunit 8</fullName>
    </recommendedName>
</protein>
<dbReference type="GO" id="GO:0015078">
    <property type="term" value="F:proton transmembrane transporter activity"/>
    <property type="evidence" value="ECO:0007669"/>
    <property type="project" value="InterPro"/>
</dbReference>
<comment type="subunit">
    <text evidence="3">F-type ATPases have 2 components, CF(1) - the catalytic core - and CF(0) - the membrane proton channel.</text>
</comment>